<name>A0A1B2EDD1_9HYPH</name>
<proteinExistence type="predicted"/>
<gene>
    <name evidence="1" type="ORF">BB934_06290</name>
</gene>
<accession>A0A1B2EDD1</accession>
<dbReference type="OrthoDB" id="9793400at2"/>
<dbReference type="RefSeq" id="WP_099508880.1">
    <property type="nucleotide sequence ID" value="NZ_CP016616.1"/>
</dbReference>
<reference evidence="1" key="1">
    <citation type="submission" date="2016-07" db="EMBL/GenBank/DDBJ databases">
        <title>Microvirga ossetica sp. nov. a new species of rhizobia isolated from root nodules of the legume species Vicia alpestris Steven originated from North Ossetia region in the Caucasus.</title>
        <authorList>
            <person name="Safronova V.I."/>
            <person name="Kuznetsova I.G."/>
            <person name="Sazanova A.L."/>
            <person name="Belimov A."/>
            <person name="Andronov E."/>
            <person name="Osledkin Y.S."/>
            <person name="Onishchuk O.P."/>
            <person name="Kurchak O.N."/>
            <person name="Shaposhnikov A.I."/>
            <person name="Willems A."/>
            <person name="Tikhonovich I.A."/>
        </authorList>
    </citation>
    <scope>NUCLEOTIDE SEQUENCE [LARGE SCALE GENOMIC DNA]</scope>
    <source>
        <strain evidence="1">V5/3M</strain>
    </source>
</reference>
<sequence length="69" mass="7616">MGEEQVRFLAHLTRFYCDQPAILQPARGGLAPWQVRRTKGLLLSRMDGKVGLAELAGAIPRAVRSQSLL</sequence>
<dbReference type="KEGG" id="moc:BB934_06290"/>
<organism evidence="1">
    <name type="scientific">Microvirga ossetica</name>
    <dbReference type="NCBI Taxonomy" id="1882682"/>
    <lineage>
        <taxon>Bacteria</taxon>
        <taxon>Pseudomonadati</taxon>
        <taxon>Pseudomonadota</taxon>
        <taxon>Alphaproteobacteria</taxon>
        <taxon>Hyphomicrobiales</taxon>
        <taxon>Methylobacteriaceae</taxon>
        <taxon>Microvirga</taxon>
    </lineage>
</organism>
<evidence type="ECO:0000313" key="1">
    <source>
        <dbReference type="EMBL" id="ANY77892.1"/>
    </source>
</evidence>
<dbReference type="EMBL" id="CP016616">
    <property type="protein sequence ID" value="ANY77892.1"/>
    <property type="molecule type" value="Genomic_DNA"/>
</dbReference>
<protein>
    <submittedName>
        <fullName evidence="1">Uncharacterized protein</fullName>
    </submittedName>
</protein>
<dbReference type="AlphaFoldDB" id="A0A1B2EDD1"/>